<comment type="caution">
    <text evidence="2">The sequence shown here is derived from an EMBL/GenBank/DDBJ whole genome shotgun (WGS) entry which is preliminary data.</text>
</comment>
<feature type="compositionally biased region" description="Low complexity" evidence="1">
    <location>
        <begin position="68"/>
        <end position="79"/>
    </location>
</feature>
<feature type="compositionally biased region" description="Basic and acidic residues" evidence="1">
    <location>
        <begin position="232"/>
        <end position="257"/>
    </location>
</feature>
<protein>
    <submittedName>
        <fullName evidence="2">Uncharacterized protein</fullName>
    </submittedName>
</protein>
<accession>A0A812NAL5</accession>
<feature type="compositionally biased region" description="Acidic residues" evidence="1">
    <location>
        <begin position="87"/>
        <end position="101"/>
    </location>
</feature>
<feature type="compositionally biased region" description="Basic and acidic residues" evidence="1">
    <location>
        <begin position="136"/>
        <end position="149"/>
    </location>
</feature>
<gene>
    <name evidence="2" type="ORF">SNAT2548_LOCUS14780</name>
</gene>
<dbReference type="EMBL" id="CAJNDS010001779">
    <property type="protein sequence ID" value="CAE7278699.1"/>
    <property type="molecule type" value="Genomic_DNA"/>
</dbReference>
<feature type="region of interest" description="Disordered" evidence="1">
    <location>
        <begin position="227"/>
        <end position="257"/>
    </location>
</feature>
<organism evidence="2 3">
    <name type="scientific">Symbiodinium natans</name>
    <dbReference type="NCBI Taxonomy" id="878477"/>
    <lineage>
        <taxon>Eukaryota</taxon>
        <taxon>Sar</taxon>
        <taxon>Alveolata</taxon>
        <taxon>Dinophyceae</taxon>
        <taxon>Suessiales</taxon>
        <taxon>Symbiodiniaceae</taxon>
        <taxon>Symbiodinium</taxon>
    </lineage>
</organism>
<dbReference type="OrthoDB" id="447606at2759"/>
<reference evidence="2" key="1">
    <citation type="submission" date="2021-02" db="EMBL/GenBank/DDBJ databases">
        <authorList>
            <person name="Dougan E. K."/>
            <person name="Rhodes N."/>
            <person name="Thang M."/>
            <person name="Chan C."/>
        </authorList>
    </citation>
    <scope>NUCLEOTIDE SEQUENCE</scope>
</reference>
<sequence>MHMGLFDSKFALHRVCQVKGCEHDDHQEEEEDVEEEEEEDDDDEEEDEEDEEEDEEDSVDGGEEARTVPSAAPPKAVVPRPRPMVPDSDDEDDEESGEEGFMDIMRGLQARVRKPAGASDASSSQDAPRPAKPARKRDEEAELERERKEVAKRTLELMEARRMVDAALEGDSGKKKGRKRNYVNKRCSVHLIRQKMDEELAAQERGPRYVNNVAIFVKKGQKDIDANTADVLVKKDEKEKAKKAKEKEEKKSAKASE</sequence>
<name>A0A812NAL5_9DINO</name>
<feature type="compositionally biased region" description="Low complexity" evidence="1">
    <location>
        <begin position="116"/>
        <end position="127"/>
    </location>
</feature>
<evidence type="ECO:0000313" key="3">
    <source>
        <dbReference type="Proteomes" id="UP000604046"/>
    </source>
</evidence>
<evidence type="ECO:0000313" key="2">
    <source>
        <dbReference type="EMBL" id="CAE7278699.1"/>
    </source>
</evidence>
<feature type="compositionally biased region" description="Acidic residues" evidence="1">
    <location>
        <begin position="27"/>
        <end position="62"/>
    </location>
</feature>
<evidence type="ECO:0000256" key="1">
    <source>
        <dbReference type="SAM" id="MobiDB-lite"/>
    </source>
</evidence>
<dbReference type="AlphaFoldDB" id="A0A812NAL5"/>
<proteinExistence type="predicted"/>
<dbReference type="Proteomes" id="UP000604046">
    <property type="component" value="Unassembled WGS sequence"/>
</dbReference>
<feature type="region of interest" description="Disordered" evidence="1">
    <location>
        <begin position="22"/>
        <end position="149"/>
    </location>
</feature>
<keyword evidence="3" id="KW-1185">Reference proteome</keyword>